<evidence type="ECO:0000313" key="3">
    <source>
        <dbReference type="Proteomes" id="UP000694050"/>
    </source>
</evidence>
<dbReference type="PANTHER" id="PTHR36223">
    <property type="entry name" value="BETA-LACTAMASE-TYPE TRANSPEPTIDASE FOLD DOMAIN CONTAINING PROTEIN"/>
    <property type="match status" value="1"/>
</dbReference>
<reference evidence="2" key="1">
    <citation type="submission" date="2021-04" db="EMBL/GenBank/DDBJ databases">
        <title>First draft genome resource for Brassicaceae pathogens Fusarium oxysporum f. sp. raphani and Fusarium oxysporum f. sp. rapae.</title>
        <authorList>
            <person name="Asai S."/>
        </authorList>
    </citation>
    <scope>NUCLEOTIDE SEQUENCE</scope>
    <source>
        <strain evidence="2">Tf1208</strain>
    </source>
</reference>
<organism evidence="2 3">
    <name type="scientific">Fusarium oxysporum f. sp. rapae</name>
    <dbReference type="NCBI Taxonomy" id="485398"/>
    <lineage>
        <taxon>Eukaryota</taxon>
        <taxon>Fungi</taxon>
        <taxon>Dikarya</taxon>
        <taxon>Ascomycota</taxon>
        <taxon>Pezizomycotina</taxon>
        <taxon>Sordariomycetes</taxon>
        <taxon>Hypocreomycetidae</taxon>
        <taxon>Hypocreales</taxon>
        <taxon>Nectriaceae</taxon>
        <taxon>Fusarium</taxon>
        <taxon>Fusarium oxysporum species complex</taxon>
    </lineage>
</organism>
<gene>
    <name evidence="2" type="ORF">Forpe1208_v016318</name>
</gene>
<dbReference type="InterPro" id="IPR057678">
    <property type="entry name" value="DUF7918"/>
</dbReference>
<dbReference type="PANTHER" id="PTHR36223:SF1">
    <property type="entry name" value="TRANSCRIPTION ELONGATION FACTOR EAF N-TERMINAL DOMAIN-CONTAINING PROTEIN"/>
    <property type="match status" value="1"/>
</dbReference>
<dbReference type="AlphaFoldDB" id="A0A8J5TMW5"/>
<accession>A0A8J5TMW5</accession>
<evidence type="ECO:0000313" key="2">
    <source>
        <dbReference type="EMBL" id="KAG7403655.1"/>
    </source>
</evidence>
<dbReference type="Pfam" id="PF25534">
    <property type="entry name" value="DUF7918"/>
    <property type="match status" value="1"/>
</dbReference>
<feature type="domain" description="DUF7918" evidence="1">
    <location>
        <begin position="10"/>
        <end position="138"/>
    </location>
</feature>
<comment type="caution">
    <text evidence="2">The sequence shown here is derived from an EMBL/GenBank/DDBJ whole genome shotgun (WGS) entry which is preliminary data.</text>
</comment>
<dbReference type="EMBL" id="JAELUQ010000014">
    <property type="protein sequence ID" value="KAG7403655.1"/>
    <property type="molecule type" value="Genomic_DNA"/>
</dbReference>
<protein>
    <recommendedName>
        <fullName evidence="1">DUF7918 domain-containing protein</fullName>
    </recommendedName>
</protein>
<sequence>MAIIKKIPEISVSIAIEGKEADEYDARHEKEQAQHEVPMVCRYVEARSGSEYSISYRISPDFQFKPGTDILVLVIHVDGSHFHSEPIRKSALGGSDYCGQVPSPHTKSPEQVSALVFSEVQPIENASLNTIKKDMRRVSAWERFGFARKLSRIRNGVVFLHQAPHAFHRRRYAEAPAA</sequence>
<name>A0A8J5TMW5_FUSOX</name>
<proteinExistence type="predicted"/>
<dbReference type="Proteomes" id="UP000694050">
    <property type="component" value="Unassembled WGS sequence"/>
</dbReference>
<evidence type="ECO:0000259" key="1">
    <source>
        <dbReference type="Pfam" id="PF25534"/>
    </source>
</evidence>